<feature type="domain" description="HhH-GPD" evidence="4">
    <location>
        <begin position="136"/>
        <end position="279"/>
    </location>
</feature>
<dbReference type="SUPFAM" id="SSF48150">
    <property type="entry name" value="DNA-glycosylase"/>
    <property type="match status" value="1"/>
</dbReference>
<dbReference type="PANTHER" id="PTHR43003:SF5">
    <property type="entry name" value="DNA-3-METHYLADENINE GLYCOSYLASE"/>
    <property type="match status" value="1"/>
</dbReference>
<dbReference type="InterPro" id="IPR011257">
    <property type="entry name" value="DNA_glycosylase"/>
</dbReference>
<sequence length="306" mass="34580">MSNSIIAIASRQSLRLSKKSPVQYKEPKMPLKKTRVLHIKKNLIQKPAAVTKKVTTRKVTTRKVTTKKVKEVKHELSIHNFDMLDGTHLEDAVKHMQKHDPKLAVHLDEAAVTAFRERMGRVDGSNPFISLTRAIVYQQIHGKAAASIYDRFLNLFETVPTPADVLKKSTEELKSAGLSGRKVEYIQNLAAHFEDGSITPEKFSEMSDQEISNQLCAVKGIGQWTVDMFLMLDLHHPDVLPLGDLAVRKGVAKHFGLTLPTDKKKIFPSADTMMELTELWKPYRSLGSWLMWRTSNTVITGDKKEK</sequence>
<dbReference type="InterPro" id="IPR003265">
    <property type="entry name" value="HhH-GPD_domain"/>
</dbReference>
<evidence type="ECO:0000256" key="2">
    <source>
        <dbReference type="ARBA" id="ARBA00022763"/>
    </source>
</evidence>
<dbReference type="EMBL" id="JAEPRD010000160">
    <property type="protein sequence ID" value="KAG2195857.1"/>
    <property type="molecule type" value="Genomic_DNA"/>
</dbReference>
<organism evidence="5 6">
    <name type="scientific">Mucor saturninus</name>
    <dbReference type="NCBI Taxonomy" id="64648"/>
    <lineage>
        <taxon>Eukaryota</taxon>
        <taxon>Fungi</taxon>
        <taxon>Fungi incertae sedis</taxon>
        <taxon>Mucoromycota</taxon>
        <taxon>Mucoromycotina</taxon>
        <taxon>Mucoromycetes</taxon>
        <taxon>Mucorales</taxon>
        <taxon>Mucorineae</taxon>
        <taxon>Mucoraceae</taxon>
        <taxon>Mucor</taxon>
    </lineage>
</organism>
<keyword evidence="3" id="KW-0234">DNA repair</keyword>
<dbReference type="SMART" id="SM00478">
    <property type="entry name" value="ENDO3c"/>
    <property type="match status" value="1"/>
</dbReference>
<dbReference type="GO" id="GO:0008725">
    <property type="term" value="F:DNA-3-methyladenine glycosylase activity"/>
    <property type="evidence" value="ECO:0007669"/>
    <property type="project" value="TreeGrafter"/>
</dbReference>
<evidence type="ECO:0000256" key="1">
    <source>
        <dbReference type="ARBA" id="ARBA00010817"/>
    </source>
</evidence>
<dbReference type="Gene3D" id="1.10.1670.40">
    <property type="match status" value="1"/>
</dbReference>
<dbReference type="Proteomes" id="UP000603453">
    <property type="component" value="Unassembled WGS sequence"/>
</dbReference>
<evidence type="ECO:0000256" key="3">
    <source>
        <dbReference type="ARBA" id="ARBA00023204"/>
    </source>
</evidence>
<dbReference type="AlphaFoldDB" id="A0A8H7QNG7"/>
<dbReference type="GO" id="GO:0043916">
    <property type="term" value="F:DNA-7-methylguanine glycosylase activity"/>
    <property type="evidence" value="ECO:0007669"/>
    <property type="project" value="TreeGrafter"/>
</dbReference>
<dbReference type="Gene3D" id="1.10.340.30">
    <property type="entry name" value="Hypothetical protein, domain 2"/>
    <property type="match status" value="1"/>
</dbReference>
<comment type="similarity">
    <text evidence="1">Belongs to the alkylbase DNA glycosidase AlkA family.</text>
</comment>
<dbReference type="GO" id="GO:0005634">
    <property type="term" value="C:nucleus"/>
    <property type="evidence" value="ECO:0007669"/>
    <property type="project" value="TreeGrafter"/>
</dbReference>
<dbReference type="InterPro" id="IPR051912">
    <property type="entry name" value="Alkylbase_DNA_Glycosylase/TA"/>
</dbReference>
<dbReference type="PANTHER" id="PTHR43003">
    <property type="entry name" value="DNA-3-METHYLADENINE GLYCOSYLASE"/>
    <property type="match status" value="1"/>
</dbReference>
<name>A0A8H7QNG7_9FUNG</name>
<proteinExistence type="inferred from homology"/>
<dbReference type="OrthoDB" id="415889at2759"/>
<dbReference type="CDD" id="cd00056">
    <property type="entry name" value="ENDO3c"/>
    <property type="match status" value="1"/>
</dbReference>
<dbReference type="GO" id="GO:0006285">
    <property type="term" value="P:base-excision repair, AP site formation"/>
    <property type="evidence" value="ECO:0007669"/>
    <property type="project" value="TreeGrafter"/>
</dbReference>
<dbReference type="GO" id="GO:0006307">
    <property type="term" value="P:DNA alkylation repair"/>
    <property type="evidence" value="ECO:0007669"/>
    <property type="project" value="TreeGrafter"/>
</dbReference>
<dbReference type="FunFam" id="1.10.340.30:FF:000004">
    <property type="entry name" value="DNA-3-methyladenine glycosylase II"/>
    <property type="match status" value="1"/>
</dbReference>
<dbReference type="GO" id="GO:0032993">
    <property type="term" value="C:protein-DNA complex"/>
    <property type="evidence" value="ECO:0007669"/>
    <property type="project" value="TreeGrafter"/>
</dbReference>
<gene>
    <name evidence="5" type="ORF">INT47_012398</name>
</gene>
<dbReference type="GO" id="GO:0032131">
    <property type="term" value="F:alkylated DNA binding"/>
    <property type="evidence" value="ECO:0007669"/>
    <property type="project" value="TreeGrafter"/>
</dbReference>
<keyword evidence="6" id="KW-1185">Reference proteome</keyword>
<reference evidence="5" key="1">
    <citation type="submission" date="2020-12" db="EMBL/GenBank/DDBJ databases">
        <title>Metabolic potential, ecology and presence of endohyphal bacteria is reflected in genomic diversity of Mucoromycotina.</title>
        <authorList>
            <person name="Muszewska A."/>
            <person name="Okrasinska A."/>
            <person name="Steczkiewicz K."/>
            <person name="Drgas O."/>
            <person name="Orlowska M."/>
            <person name="Perlinska-Lenart U."/>
            <person name="Aleksandrzak-Piekarczyk T."/>
            <person name="Szatraj K."/>
            <person name="Zielenkiewicz U."/>
            <person name="Pilsyk S."/>
            <person name="Malc E."/>
            <person name="Mieczkowski P."/>
            <person name="Kruszewska J.S."/>
            <person name="Biernat P."/>
            <person name="Pawlowska J."/>
        </authorList>
    </citation>
    <scope>NUCLEOTIDE SEQUENCE</scope>
    <source>
        <strain evidence="5">WA0000017839</strain>
    </source>
</reference>
<comment type="caution">
    <text evidence="5">The sequence shown here is derived from an EMBL/GenBank/DDBJ whole genome shotgun (WGS) entry which is preliminary data.</text>
</comment>
<evidence type="ECO:0000313" key="6">
    <source>
        <dbReference type="Proteomes" id="UP000603453"/>
    </source>
</evidence>
<keyword evidence="2" id="KW-0227">DNA damage</keyword>
<evidence type="ECO:0000259" key="4">
    <source>
        <dbReference type="SMART" id="SM00478"/>
    </source>
</evidence>
<protein>
    <recommendedName>
        <fullName evidence="4">HhH-GPD domain-containing protein</fullName>
    </recommendedName>
</protein>
<evidence type="ECO:0000313" key="5">
    <source>
        <dbReference type="EMBL" id="KAG2195857.1"/>
    </source>
</evidence>
<accession>A0A8H7QNG7</accession>
<dbReference type="Pfam" id="PF00730">
    <property type="entry name" value="HhH-GPD"/>
    <property type="match status" value="1"/>
</dbReference>